<accession>A0A7D5T404</accession>
<dbReference type="InterPro" id="IPR036388">
    <property type="entry name" value="WH-like_DNA-bd_sf"/>
</dbReference>
<keyword evidence="1" id="KW-0805">Transcription regulation</keyword>
<dbReference type="GO" id="GO:0005829">
    <property type="term" value="C:cytosol"/>
    <property type="evidence" value="ECO:0007669"/>
    <property type="project" value="TreeGrafter"/>
</dbReference>
<dbReference type="PANTHER" id="PTHR30154">
    <property type="entry name" value="LEUCINE-RESPONSIVE REGULATORY PROTEIN"/>
    <property type="match status" value="1"/>
</dbReference>
<dbReference type="InterPro" id="IPR011991">
    <property type="entry name" value="ArsR-like_HTH"/>
</dbReference>
<dbReference type="GO" id="GO:0043565">
    <property type="term" value="F:sequence-specific DNA binding"/>
    <property type="evidence" value="ECO:0007669"/>
    <property type="project" value="InterPro"/>
</dbReference>
<evidence type="ECO:0000313" key="6">
    <source>
        <dbReference type="Proteomes" id="UP000509667"/>
    </source>
</evidence>
<dbReference type="EMBL" id="CP058910">
    <property type="protein sequence ID" value="QLH76469.1"/>
    <property type="molecule type" value="Genomic_DNA"/>
</dbReference>
<evidence type="ECO:0000313" key="5">
    <source>
        <dbReference type="EMBL" id="QLH76469.1"/>
    </source>
</evidence>
<dbReference type="Pfam" id="PF01037">
    <property type="entry name" value="AsnC_trans_reg"/>
    <property type="match status" value="1"/>
</dbReference>
<protein>
    <submittedName>
        <fullName evidence="5">Lrp/AsnC family transcriptional regulator</fullName>
    </submittedName>
</protein>
<organism evidence="5 6">
    <name type="scientific">Halosimplex rubrum</name>
    <dbReference type="NCBI Taxonomy" id="869889"/>
    <lineage>
        <taxon>Archaea</taxon>
        <taxon>Methanobacteriati</taxon>
        <taxon>Methanobacteriota</taxon>
        <taxon>Stenosarchaea group</taxon>
        <taxon>Halobacteria</taxon>
        <taxon>Halobacteriales</taxon>
        <taxon>Haloarculaceae</taxon>
        <taxon>Halosimplex</taxon>
    </lineage>
</organism>
<dbReference type="SUPFAM" id="SSF46785">
    <property type="entry name" value="Winged helix' DNA-binding domain"/>
    <property type="match status" value="1"/>
</dbReference>
<dbReference type="GeneID" id="56076945"/>
<evidence type="ECO:0000256" key="3">
    <source>
        <dbReference type="ARBA" id="ARBA00023163"/>
    </source>
</evidence>
<feature type="domain" description="HTH asnC-type" evidence="4">
    <location>
        <begin position="4"/>
        <end position="65"/>
    </location>
</feature>
<evidence type="ECO:0000259" key="4">
    <source>
        <dbReference type="PROSITE" id="PS50956"/>
    </source>
</evidence>
<dbReference type="OrthoDB" id="6995at2157"/>
<dbReference type="PANTHER" id="PTHR30154:SF34">
    <property type="entry name" value="TRANSCRIPTIONAL REGULATOR AZLB"/>
    <property type="match status" value="1"/>
</dbReference>
<dbReference type="InterPro" id="IPR019888">
    <property type="entry name" value="Tscrpt_reg_AsnC-like"/>
</dbReference>
<dbReference type="PROSITE" id="PS50956">
    <property type="entry name" value="HTH_ASNC_2"/>
    <property type="match status" value="1"/>
</dbReference>
<dbReference type="Gene3D" id="3.30.70.920">
    <property type="match status" value="1"/>
</dbReference>
<keyword evidence="6" id="KW-1185">Reference proteome</keyword>
<dbReference type="InterPro" id="IPR000485">
    <property type="entry name" value="AsnC-type_HTH_dom"/>
</dbReference>
<dbReference type="SUPFAM" id="SSF54909">
    <property type="entry name" value="Dimeric alpha+beta barrel"/>
    <property type="match status" value="1"/>
</dbReference>
<keyword evidence="2" id="KW-0238">DNA-binding</keyword>
<evidence type="ECO:0000256" key="1">
    <source>
        <dbReference type="ARBA" id="ARBA00023015"/>
    </source>
</evidence>
<dbReference type="KEGG" id="hrr:HZS55_03740"/>
<dbReference type="InterPro" id="IPR019887">
    <property type="entry name" value="Tscrpt_reg_AsnC/Lrp_C"/>
</dbReference>
<dbReference type="CDD" id="cd00090">
    <property type="entry name" value="HTH_ARSR"/>
    <property type="match status" value="1"/>
</dbReference>
<dbReference type="Proteomes" id="UP000509667">
    <property type="component" value="Chromosome"/>
</dbReference>
<dbReference type="Gene3D" id="1.10.10.10">
    <property type="entry name" value="Winged helix-like DNA-binding domain superfamily/Winged helix DNA-binding domain"/>
    <property type="match status" value="1"/>
</dbReference>
<dbReference type="Pfam" id="PF13412">
    <property type="entry name" value="HTH_24"/>
    <property type="match status" value="1"/>
</dbReference>
<gene>
    <name evidence="5" type="ORF">HZS55_03740</name>
</gene>
<dbReference type="SMART" id="SM00344">
    <property type="entry name" value="HTH_ASNC"/>
    <property type="match status" value="1"/>
</dbReference>
<dbReference type="GO" id="GO:0043200">
    <property type="term" value="P:response to amino acid"/>
    <property type="evidence" value="ECO:0007669"/>
    <property type="project" value="TreeGrafter"/>
</dbReference>
<dbReference type="InterPro" id="IPR011008">
    <property type="entry name" value="Dimeric_a/b-barrel"/>
</dbReference>
<dbReference type="InterPro" id="IPR036390">
    <property type="entry name" value="WH_DNA-bd_sf"/>
</dbReference>
<dbReference type="AlphaFoldDB" id="A0A7D5T404"/>
<dbReference type="RefSeq" id="WP_179910407.1">
    <property type="nucleotide sequence ID" value="NZ_CP058910.1"/>
</dbReference>
<sequence length="152" mass="15881">MVDIDETDRRLVDALLADGRASANELAAEVGIATATATKRVQTLEDEGVIDGYRPDIDYGALGFAVTAVFNLDVAGSGIEAVVAELADAGNMVGVYEVTGSQDVIAIGKFTDTASLNARIKELLVDDDIESIATNIALEVVAENEPLPLAED</sequence>
<evidence type="ECO:0000256" key="2">
    <source>
        <dbReference type="ARBA" id="ARBA00023125"/>
    </source>
</evidence>
<dbReference type="PRINTS" id="PR00033">
    <property type="entry name" value="HTHASNC"/>
</dbReference>
<reference evidence="5 6" key="1">
    <citation type="submission" date="2020-07" db="EMBL/GenBank/DDBJ databases">
        <title>Halosimplex pelagicum sp. nov. and Halosimplex rubrum sp. nov., isolated from salted brown alga Laminaria, and emended description of the genus Halosimplex.</title>
        <authorList>
            <person name="Cui H."/>
        </authorList>
    </citation>
    <scope>NUCLEOTIDE SEQUENCE [LARGE SCALE GENOMIC DNA]</scope>
    <source>
        <strain evidence="5 6">R27</strain>
    </source>
</reference>
<keyword evidence="3" id="KW-0804">Transcription</keyword>
<proteinExistence type="predicted"/>
<name>A0A7D5T404_9EURY</name>